<reference evidence="6" key="4">
    <citation type="submission" date="2024-05" db="EMBL/GenBank/DDBJ databases">
        <authorList>
            <person name="Sun Q."/>
            <person name="Zhou Y."/>
        </authorList>
    </citation>
    <scope>NUCLEOTIDE SEQUENCE</scope>
    <source>
        <strain evidence="6">CGMCC 1.15644</strain>
    </source>
</reference>
<dbReference type="EMBL" id="BMJO01000007">
    <property type="protein sequence ID" value="GGE66752.1"/>
    <property type="molecule type" value="Genomic_DNA"/>
</dbReference>
<evidence type="ECO:0000313" key="7">
    <source>
        <dbReference type="EMBL" id="TCO20602.1"/>
    </source>
</evidence>
<dbReference type="Proteomes" id="UP000622648">
    <property type="component" value="Unassembled WGS sequence"/>
</dbReference>
<evidence type="ECO:0000313" key="9">
    <source>
        <dbReference type="Proteomes" id="UP000622648"/>
    </source>
</evidence>
<evidence type="ECO:0000256" key="5">
    <source>
        <dbReference type="SAM" id="Phobius"/>
    </source>
</evidence>
<gene>
    <name evidence="7" type="ORF">EV200_10842</name>
    <name evidence="6" type="ORF">GCM10011413_36600</name>
</gene>
<keyword evidence="2 5" id="KW-0812">Transmembrane</keyword>
<evidence type="ECO:0000256" key="4">
    <source>
        <dbReference type="ARBA" id="ARBA00023136"/>
    </source>
</evidence>
<feature type="transmembrane region" description="Helical" evidence="5">
    <location>
        <begin position="55"/>
        <end position="75"/>
    </location>
</feature>
<organism evidence="7 8">
    <name type="scientific">Pedobacter psychrotolerans</name>
    <dbReference type="NCBI Taxonomy" id="1843235"/>
    <lineage>
        <taxon>Bacteria</taxon>
        <taxon>Pseudomonadati</taxon>
        <taxon>Bacteroidota</taxon>
        <taxon>Sphingobacteriia</taxon>
        <taxon>Sphingobacteriales</taxon>
        <taxon>Sphingobacteriaceae</taxon>
        <taxon>Pedobacter</taxon>
    </lineage>
</organism>
<protein>
    <recommendedName>
        <fullName evidence="10">Tic20 family protein</fullName>
    </recommendedName>
</protein>
<dbReference type="Pfam" id="PF09685">
    <property type="entry name" value="MamF_MmsF"/>
    <property type="match status" value="1"/>
</dbReference>
<sequence>METNTKFNSTDNGKSAAIVSYIFLIGWLISYFAMYKDNKTALSSYHLRQSLLLHLAIIVVNIIITIILAIFPVALLGYLSYVIYIVYIIFIILGAVSANNNQLKPLPVIGDKAQGFFPSI</sequence>
<accession>A0A4R2H4T1</accession>
<evidence type="ECO:0008006" key="10">
    <source>
        <dbReference type="Google" id="ProtNLM"/>
    </source>
</evidence>
<dbReference type="OrthoDB" id="6400719at2"/>
<evidence type="ECO:0000313" key="6">
    <source>
        <dbReference type="EMBL" id="GGE66752.1"/>
    </source>
</evidence>
<name>A0A4R2H4T1_9SPHI</name>
<dbReference type="RefSeq" id="WP_132535331.1">
    <property type="nucleotide sequence ID" value="NZ_BMJO01000007.1"/>
</dbReference>
<dbReference type="EMBL" id="SLWO01000008">
    <property type="protein sequence ID" value="TCO20602.1"/>
    <property type="molecule type" value="Genomic_DNA"/>
</dbReference>
<keyword evidence="3 5" id="KW-1133">Transmembrane helix</keyword>
<evidence type="ECO:0000256" key="2">
    <source>
        <dbReference type="ARBA" id="ARBA00022692"/>
    </source>
</evidence>
<feature type="transmembrane region" description="Helical" evidence="5">
    <location>
        <begin position="81"/>
        <end position="98"/>
    </location>
</feature>
<comment type="caution">
    <text evidence="7">The sequence shown here is derived from an EMBL/GenBank/DDBJ whole genome shotgun (WGS) entry which is preliminary data.</text>
</comment>
<evidence type="ECO:0000256" key="3">
    <source>
        <dbReference type="ARBA" id="ARBA00022989"/>
    </source>
</evidence>
<evidence type="ECO:0000256" key="1">
    <source>
        <dbReference type="ARBA" id="ARBA00004141"/>
    </source>
</evidence>
<comment type="subcellular location">
    <subcellularLocation>
        <location evidence="1">Membrane</location>
        <topology evidence="1">Multi-pass membrane protein</topology>
    </subcellularLocation>
</comment>
<keyword evidence="9" id="KW-1185">Reference proteome</keyword>
<feature type="transmembrane region" description="Helical" evidence="5">
    <location>
        <begin position="15"/>
        <end position="34"/>
    </location>
</feature>
<dbReference type="InterPro" id="IPR019109">
    <property type="entry name" value="MamF_MmsF"/>
</dbReference>
<keyword evidence="4 5" id="KW-0472">Membrane</keyword>
<proteinExistence type="predicted"/>
<dbReference type="AlphaFoldDB" id="A0A4R2H4T1"/>
<evidence type="ECO:0000313" key="8">
    <source>
        <dbReference type="Proteomes" id="UP000295684"/>
    </source>
</evidence>
<reference evidence="7 8" key="3">
    <citation type="submission" date="2019-03" db="EMBL/GenBank/DDBJ databases">
        <title>Genomic Encyclopedia of Type Strains, Phase IV (KMG-IV): sequencing the most valuable type-strain genomes for metagenomic binning, comparative biology and taxonomic classification.</title>
        <authorList>
            <person name="Goeker M."/>
        </authorList>
    </citation>
    <scope>NUCLEOTIDE SEQUENCE [LARGE SCALE GENOMIC DNA]</scope>
    <source>
        <strain evidence="7 8">DSM 103236</strain>
    </source>
</reference>
<reference evidence="6" key="1">
    <citation type="journal article" date="2014" name="Int. J. Syst. Evol. Microbiol.">
        <title>Complete genome of a new Firmicutes species belonging to the dominant human colonic microbiota ('Ruminococcus bicirculans') reveals two chromosomes and a selective capacity to utilize plant glucans.</title>
        <authorList>
            <consortium name="NISC Comparative Sequencing Program"/>
            <person name="Wegmann U."/>
            <person name="Louis P."/>
            <person name="Goesmann A."/>
            <person name="Henrissat B."/>
            <person name="Duncan S.H."/>
            <person name="Flint H.J."/>
        </authorList>
    </citation>
    <scope>NUCLEOTIDE SEQUENCE</scope>
    <source>
        <strain evidence="6">CGMCC 1.15644</strain>
    </source>
</reference>
<dbReference type="Proteomes" id="UP000295684">
    <property type="component" value="Unassembled WGS sequence"/>
</dbReference>
<reference evidence="9" key="2">
    <citation type="journal article" date="2019" name="Int. J. Syst. Evol. Microbiol.">
        <title>The Global Catalogue of Microorganisms (GCM) 10K type strain sequencing project: providing services to taxonomists for standard genome sequencing and annotation.</title>
        <authorList>
            <consortium name="The Broad Institute Genomics Platform"/>
            <consortium name="The Broad Institute Genome Sequencing Center for Infectious Disease"/>
            <person name="Wu L."/>
            <person name="Ma J."/>
        </authorList>
    </citation>
    <scope>NUCLEOTIDE SEQUENCE [LARGE SCALE GENOMIC DNA]</scope>
    <source>
        <strain evidence="9">CGMCC 1.15644</strain>
    </source>
</reference>